<proteinExistence type="predicted"/>
<dbReference type="EMBL" id="REGN01009454">
    <property type="protein sequence ID" value="RNA01131.1"/>
    <property type="molecule type" value="Genomic_DNA"/>
</dbReference>
<name>A0A3M7PQR3_BRAPC</name>
<keyword evidence="3" id="KW-1185">Reference proteome</keyword>
<feature type="signal peptide" evidence="1">
    <location>
        <begin position="1"/>
        <end position="20"/>
    </location>
</feature>
<sequence>LFQRIFLYFILEFLYKESSSSSCCDTYHVECPSPPSGSVELKQPIPLNLSNAALKFAVCFDFTTFSGNLFQCDTTLFDIEHVRRFRQTNPNSVLPVFIRLK</sequence>
<evidence type="ECO:0000313" key="2">
    <source>
        <dbReference type="EMBL" id="RNA01131.1"/>
    </source>
</evidence>
<gene>
    <name evidence="2" type="ORF">BpHYR1_007266</name>
</gene>
<feature type="chain" id="PRO_5018331217" evidence="1">
    <location>
        <begin position="21"/>
        <end position="101"/>
    </location>
</feature>
<comment type="caution">
    <text evidence="2">The sequence shown here is derived from an EMBL/GenBank/DDBJ whole genome shotgun (WGS) entry which is preliminary data.</text>
</comment>
<evidence type="ECO:0000313" key="3">
    <source>
        <dbReference type="Proteomes" id="UP000276133"/>
    </source>
</evidence>
<keyword evidence="1" id="KW-0732">Signal</keyword>
<evidence type="ECO:0000256" key="1">
    <source>
        <dbReference type="SAM" id="SignalP"/>
    </source>
</evidence>
<feature type="non-terminal residue" evidence="2">
    <location>
        <position position="1"/>
    </location>
</feature>
<reference evidence="2 3" key="1">
    <citation type="journal article" date="2018" name="Sci. Rep.">
        <title>Genomic signatures of local adaptation to the degree of environmental predictability in rotifers.</title>
        <authorList>
            <person name="Franch-Gras L."/>
            <person name="Hahn C."/>
            <person name="Garcia-Roger E.M."/>
            <person name="Carmona M.J."/>
            <person name="Serra M."/>
            <person name="Gomez A."/>
        </authorList>
    </citation>
    <scope>NUCLEOTIDE SEQUENCE [LARGE SCALE GENOMIC DNA]</scope>
    <source>
        <strain evidence="2">HYR1</strain>
    </source>
</reference>
<accession>A0A3M7PQR3</accession>
<dbReference type="Proteomes" id="UP000276133">
    <property type="component" value="Unassembled WGS sequence"/>
</dbReference>
<organism evidence="2 3">
    <name type="scientific">Brachionus plicatilis</name>
    <name type="common">Marine rotifer</name>
    <name type="synonym">Brachionus muelleri</name>
    <dbReference type="NCBI Taxonomy" id="10195"/>
    <lineage>
        <taxon>Eukaryota</taxon>
        <taxon>Metazoa</taxon>
        <taxon>Spiralia</taxon>
        <taxon>Gnathifera</taxon>
        <taxon>Rotifera</taxon>
        <taxon>Eurotatoria</taxon>
        <taxon>Monogononta</taxon>
        <taxon>Pseudotrocha</taxon>
        <taxon>Ploima</taxon>
        <taxon>Brachionidae</taxon>
        <taxon>Brachionus</taxon>
    </lineage>
</organism>
<protein>
    <submittedName>
        <fullName evidence="2">Uncharacterized protein</fullName>
    </submittedName>
</protein>
<dbReference type="AlphaFoldDB" id="A0A3M7PQR3"/>